<evidence type="ECO:0000313" key="1">
    <source>
        <dbReference type="EMBL" id="JAH92389.1"/>
    </source>
</evidence>
<reference evidence="1" key="2">
    <citation type="journal article" date="2015" name="Fish Shellfish Immunol.">
        <title>Early steps in the European eel (Anguilla anguilla)-Vibrio vulnificus interaction in the gills: Role of the RtxA13 toxin.</title>
        <authorList>
            <person name="Callol A."/>
            <person name="Pajuelo D."/>
            <person name="Ebbesson L."/>
            <person name="Teles M."/>
            <person name="MacKenzie S."/>
            <person name="Amaro C."/>
        </authorList>
    </citation>
    <scope>NUCLEOTIDE SEQUENCE</scope>
</reference>
<reference evidence="1" key="1">
    <citation type="submission" date="2014-11" db="EMBL/GenBank/DDBJ databases">
        <authorList>
            <person name="Amaro Gonzalez C."/>
        </authorList>
    </citation>
    <scope>NUCLEOTIDE SEQUENCE</scope>
</reference>
<dbReference type="EMBL" id="GBXM01016188">
    <property type="protein sequence ID" value="JAH92389.1"/>
    <property type="molecule type" value="Transcribed_RNA"/>
</dbReference>
<protein>
    <submittedName>
        <fullName evidence="1">Uncharacterized protein</fullName>
    </submittedName>
</protein>
<accession>A0A0E9WPP4</accession>
<sequence length="44" mass="4956">MVGNLFMFNAESGVRNCFVDYGSGDDNVIIFLIRSSYVTPFVFL</sequence>
<name>A0A0E9WPP4_ANGAN</name>
<proteinExistence type="predicted"/>
<dbReference type="AlphaFoldDB" id="A0A0E9WPP4"/>
<organism evidence="1">
    <name type="scientific">Anguilla anguilla</name>
    <name type="common">European freshwater eel</name>
    <name type="synonym">Muraena anguilla</name>
    <dbReference type="NCBI Taxonomy" id="7936"/>
    <lineage>
        <taxon>Eukaryota</taxon>
        <taxon>Metazoa</taxon>
        <taxon>Chordata</taxon>
        <taxon>Craniata</taxon>
        <taxon>Vertebrata</taxon>
        <taxon>Euteleostomi</taxon>
        <taxon>Actinopterygii</taxon>
        <taxon>Neopterygii</taxon>
        <taxon>Teleostei</taxon>
        <taxon>Anguilliformes</taxon>
        <taxon>Anguillidae</taxon>
        <taxon>Anguilla</taxon>
    </lineage>
</organism>